<reference evidence="3 4" key="1">
    <citation type="submission" date="2022-02" db="EMBL/GenBank/DDBJ databases">
        <title>Paenibacillus sp. MBLB1776 Whole Genome Shotgun Sequencing.</title>
        <authorList>
            <person name="Hwang C.Y."/>
            <person name="Cho E.-S."/>
            <person name="Seo M.-J."/>
        </authorList>
    </citation>
    <scope>NUCLEOTIDE SEQUENCE [LARGE SCALE GENOMIC DNA]</scope>
    <source>
        <strain evidence="3 4">MBLB1776</strain>
    </source>
</reference>
<protein>
    <recommendedName>
        <fullName evidence="5">Sporulation protein</fullName>
    </recommendedName>
</protein>
<evidence type="ECO:0008006" key="5">
    <source>
        <dbReference type="Google" id="ProtNLM"/>
    </source>
</evidence>
<evidence type="ECO:0000313" key="3">
    <source>
        <dbReference type="EMBL" id="WNQ11043.1"/>
    </source>
</evidence>
<feature type="compositionally biased region" description="Polar residues" evidence="1">
    <location>
        <begin position="39"/>
        <end position="49"/>
    </location>
</feature>
<feature type="chain" id="PRO_5041726341" description="Sporulation protein" evidence="2">
    <location>
        <begin position="27"/>
        <end position="146"/>
    </location>
</feature>
<sequence>MRRSNSRKPGAAWASPQAWSSFAALAALAVTVTACSGAGPNQTKTNSYSRDGMLGATQANPNMIHSQTYHHYKDDKALMQSTLSKVKGVVDATILTNGPDAYVTLKVPPGMKVADADQVLANAQKALSENMPRYRMHVKLAKRSSR</sequence>
<keyword evidence="2" id="KW-0732">Signal</keyword>
<evidence type="ECO:0000256" key="2">
    <source>
        <dbReference type="SAM" id="SignalP"/>
    </source>
</evidence>
<name>A0AA96LDH8_9BACL</name>
<feature type="region of interest" description="Disordered" evidence="1">
    <location>
        <begin position="36"/>
        <end position="57"/>
    </location>
</feature>
<accession>A0AA96LDH8</accession>
<feature type="signal peptide" evidence="2">
    <location>
        <begin position="1"/>
        <end position="26"/>
    </location>
</feature>
<dbReference type="RefSeq" id="WP_315604819.1">
    <property type="nucleotide sequence ID" value="NZ_CP130318.1"/>
</dbReference>
<keyword evidence="4" id="KW-1185">Reference proteome</keyword>
<proteinExistence type="predicted"/>
<dbReference type="AlphaFoldDB" id="A0AA96LDH8"/>
<dbReference type="Proteomes" id="UP001305702">
    <property type="component" value="Chromosome"/>
</dbReference>
<dbReference type="EMBL" id="CP130318">
    <property type="protein sequence ID" value="WNQ11043.1"/>
    <property type="molecule type" value="Genomic_DNA"/>
</dbReference>
<evidence type="ECO:0000313" key="4">
    <source>
        <dbReference type="Proteomes" id="UP001305702"/>
    </source>
</evidence>
<dbReference type="PROSITE" id="PS51257">
    <property type="entry name" value="PROKAR_LIPOPROTEIN"/>
    <property type="match status" value="1"/>
</dbReference>
<gene>
    <name evidence="3" type="ORF">MJA45_26150</name>
</gene>
<dbReference type="KEGG" id="paun:MJA45_26150"/>
<organism evidence="3 4">
    <name type="scientific">Paenibacillus aurantius</name>
    <dbReference type="NCBI Taxonomy" id="2918900"/>
    <lineage>
        <taxon>Bacteria</taxon>
        <taxon>Bacillati</taxon>
        <taxon>Bacillota</taxon>
        <taxon>Bacilli</taxon>
        <taxon>Bacillales</taxon>
        <taxon>Paenibacillaceae</taxon>
        <taxon>Paenibacillus</taxon>
    </lineage>
</organism>
<evidence type="ECO:0000256" key="1">
    <source>
        <dbReference type="SAM" id="MobiDB-lite"/>
    </source>
</evidence>